<evidence type="ECO:0000313" key="7">
    <source>
        <dbReference type="EMBL" id="MBD2701005.1"/>
    </source>
</evidence>
<dbReference type="FunFam" id="3.30.2080.10:FF:000001">
    <property type="entry name" value="Alpha-1,2-mannosidase subfamily"/>
    <property type="match status" value="1"/>
</dbReference>
<evidence type="ECO:0000313" key="8">
    <source>
        <dbReference type="Proteomes" id="UP000598820"/>
    </source>
</evidence>
<sequence length="764" mass="87266">MFKNRLTTSILSAFFVALLSQVTWAQNGKISNPDLNYIDPTIGNVAPLLNTNRPVVHLPNQMVRMFPKRQDHLDMQITDFPMLSQNIITPQMVFAIKPFAGALADTGWYRRLTYDHDFEIVHPWYYSVRLTDDNILTEFTPGARTGIYRFTFPAGVKKHLLLSHYYANGKYDFQNGNAVVGTEFVNDAIHEQKGMAYLYGVFTGKPQTGKKDSEKDWGRYTVTGTQEKPKKVAGERAFASYAESDGPVVEFRYGISFISPEQAKKNLEQELNGVSFDQLKDKAQATWAKTIGKIKVEGGTEAQKRSFYTSLYRCYARMIDMTEGGKYYSGYDKKVHEDKRPFYNEDYTWGSYLALHPLRSILDPAGHADMLESYVRMYKESGWMPEYPKPYGDRPGMFGFKSSVMFLDAYRKGIRTFDVKTAFEGMLKNAEKATMLPFRNGPKGDLEDFYVKKGYYPALRPGEKETDAFASQKPGQKRSAVAITLGDCYDSWALSELAKELGNEQVYATYAPRAQNYRNLWSDKYNMFIPKDAQGNWIDIDPKFDGGHNGFDYYNENNGWSYMWNAQQDLKGLRDLMGGPEKMEQNLDQLFREGMEKSKPVFWEMWPNQTGMIGQFSMGNQVTFFIPYLFNYTNSPWKTQKYTRLILDTWFQDNIFGVPGDEDGGSMSSFVVFSSMGFYPTTPGIPRYSITSPFFTKVSVALPNGKTFTISAPKSSRTNKYIQSATLNGKPLNSLSFTHDELMQGGTLVLDMGEKTDKKWEMQN</sequence>
<dbReference type="Pfam" id="PF17678">
    <property type="entry name" value="Glyco_hydro_92N"/>
    <property type="match status" value="1"/>
</dbReference>
<feature type="domain" description="Glycosyl hydrolase family 92 N-terminal" evidence="6">
    <location>
        <begin position="37"/>
        <end position="256"/>
    </location>
</feature>
<dbReference type="NCBIfam" id="TIGR01180">
    <property type="entry name" value="aman2_put"/>
    <property type="match status" value="1"/>
</dbReference>
<evidence type="ECO:0000259" key="5">
    <source>
        <dbReference type="Pfam" id="PF07971"/>
    </source>
</evidence>
<accession>A0A926XW09</accession>
<dbReference type="EMBL" id="JACWZY010000006">
    <property type="protein sequence ID" value="MBD2701005.1"/>
    <property type="molecule type" value="Genomic_DNA"/>
</dbReference>
<comment type="cofactor">
    <cofactor evidence="1">
        <name>Ca(2+)</name>
        <dbReference type="ChEBI" id="CHEBI:29108"/>
    </cofactor>
</comment>
<keyword evidence="3" id="KW-0106">Calcium</keyword>
<keyword evidence="8" id="KW-1185">Reference proteome</keyword>
<evidence type="ECO:0000256" key="2">
    <source>
        <dbReference type="ARBA" id="ARBA00011245"/>
    </source>
</evidence>
<name>A0A926XW09_9BACT</name>
<protein>
    <submittedName>
        <fullName evidence="7">Glycoside hydrolase family 92 protein</fullName>
    </submittedName>
</protein>
<dbReference type="Gene3D" id="1.20.1610.10">
    <property type="entry name" value="alpha-1,2-mannosidases domains"/>
    <property type="match status" value="1"/>
</dbReference>
<dbReference type="Pfam" id="PF07971">
    <property type="entry name" value="Glyco_hydro_92"/>
    <property type="match status" value="1"/>
</dbReference>
<keyword evidence="4" id="KW-0732">Signal</keyword>
<dbReference type="GO" id="GO:0005975">
    <property type="term" value="P:carbohydrate metabolic process"/>
    <property type="evidence" value="ECO:0007669"/>
    <property type="project" value="InterPro"/>
</dbReference>
<feature type="domain" description="Glycosyl hydrolase family 92" evidence="5">
    <location>
        <begin position="262"/>
        <end position="754"/>
    </location>
</feature>
<reference evidence="7" key="1">
    <citation type="submission" date="2020-09" db="EMBL/GenBank/DDBJ databases">
        <authorList>
            <person name="Kim M.K."/>
        </authorList>
    </citation>
    <scope>NUCLEOTIDE SEQUENCE</scope>
    <source>
        <strain evidence="7">BT702</strain>
    </source>
</reference>
<proteinExistence type="predicted"/>
<dbReference type="InterPro" id="IPR050883">
    <property type="entry name" value="PNGase"/>
</dbReference>
<dbReference type="GO" id="GO:0006516">
    <property type="term" value="P:glycoprotein catabolic process"/>
    <property type="evidence" value="ECO:0007669"/>
    <property type="project" value="TreeGrafter"/>
</dbReference>
<dbReference type="GO" id="GO:0030246">
    <property type="term" value="F:carbohydrate binding"/>
    <property type="evidence" value="ECO:0007669"/>
    <property type="project" value="InterPro"/>
</dbReference>
<dbReference type="InterPro" id="IPR041371">
    <property type="entry name" value="GH92_N"/>
</dbReference>
<dbReference type="InterPro" id="IPR005887">
    <property type="entry name" value="GH92_a_mannosidase_put"/>
</dbReference>
<dbReference type="Proteomes" id="UP000598820">
    <property type="component" value="Unassembled WGS sequence"/>
</dbReference>
<organism evidence="7 8">
    <name type="scientific">Spirosoma profusum</name>
    <dbReference type="NCBI Taxonomy" id="2771354"/>
    <lineage>
        <taxon>Bacteria</taxon>
        <taxon>Pseudomonadati</taxon>
        <taxon>Bacteroidota</taxon>
        <taxon>Cytophagia</taxon>
        <taxon>Cytophagales</taxon>
        <taxon>Cytophagaceae</taxon>
        <taxon>Spirosoma</taxon>
    </lineage>
</organism>
<evidence type="ECO:0000256" key="3">
    <source>
        <dbReference type="ARBA" id="ARBA00022837"/>
    </source>
</evidence>
<dbReference type="InterPro" id="IPR014718">
    <property type="entry name" value="GH-type_carb-bd"/>
</dbReference>
<gene>
    <name evidence="7" type="ORF">IC229_10195</name>
</gene>
<dbReference type="GO" id="GO:0000224">
    <property type="term" value="F:peptide-N4-(N-acetyl-beta-glucosaminyl)asparagine amidase activity"/>
    <property type="evidence" value="ECO:0007669"/>
    <property type="project" value="TreeGrafter"/>
</dbReference>
<dbReference type="SUPFAM" id="SSF48208">
    <property type="entry name" value="Six-hairpin glycosidases"/>
    <property type="match status" value="1"/>
</dbReference>
<dbReference type="InterPro" id="IPR008928">
    <property type="entry name" value="6-hairpin_glycosidase_sf"/>
</dbReference>
<dbReference type="InterPro" id="IPR012939">
    <property type="entry name" value="Glyco_hydro_92"/>
</dbReference>
<dbReference type="AlphaFoldDB" id="A0A926XW09"/>
<dbReference type="Gene3D" id="1.20.1050.60">
    <property type="entry name" value="alpha-1,2-mannosidase"/>
    <property type="match status" value="1"/>
</dbReference>
<comment type="caution">
    <text evidence="7">The sequence shown here is derived from an EMBL/GenBank/DDBJ whole genome shotgun (WGS) entry which is preliminary data.</text>
</comment>
<dbReference type="Gene3D" id="3.30.2080.10">
    <property type="entry name" value="GH92 mannosidase domain"/>
    <property type="match status" value="1"/>
</dbReference>
<dbReference type="PANTHER" id="PTHR12143:SF43">
    <property type="entry name" value="PUTATIVE-RELATED"/>
    <property type="match status" value="1"/>
</dbReference>
<dbReference type="RefSeq" id="WP_190886857.1">
    <property type="nucleotide sequence ID" value="NZ_JACWZY010000006.1"/>
</dbReference>
<dbReference type="Gene3D" id="2.70.98.10">
    <property type="match status" value="1"/>
</dbReference>
<comment type="subunit">
    <text evidence="2">Monomer.</text>
</comment>
<feature type="signal peptide" evidence="4">
    <location>
        <begin position="1"/>
        <end position="25"/>
    </location>
</feature>
<dbReference type="PANTHER" id="PTHR12143">
    <property type="entry name" value="PEPTIDE N-GLYCANASE PNGASE -RELATED"/>
    <property type="match status" value="1"/>
</dbReference>
<evidence type="ECO:0000256" key="1">
    <source>
        <dbReference type="ARBA" id="ARBA00001913"/>
    </source>
</evidence>
<keyword evidence="7" id="KW-0378">Hydrolase</keyword>
<evidence type="ECO:0000256" key="4">
    <source>
        <dbReference type="SAM" id="SignalP"/>
    </source>
</evidence>
<evidence type="ECO:0000259" key="6">
    <source>
        <dbReference type="Pfam" id="PF17678"/>
    </source>
</evidence>
<dbReference type="GO" id="GO:0005829">
    <property type="term" value="C:cytosol"/>
    <property type="evidence" value="ECO:0007669"/>
    <property type="project" value="TreeGrafter"/>
</dbReference>
<feature type="chain" id="PRO_5036974180" evidence="4">
    <location>
        <begin position="26"/>
        <end position="764"/>
    </location>
</feature>